<proteinExistence type="predicted"/>
<sequence length="65" mass="6849">MAALREGAGCLQHEGGFTDAGITAYEYDGGRDEATAENAVKFCNGGADAWGRLYFTIQPHGIEAP</sequence>
<name>A0ABQ0QIJ5_9PROT</name>
<evidence type="ECO:0000313" key="2">
    <source>
        <dbReference type="Proteomes" id="UP001062443"/>
    </source>
</evidence>
<dbReference type="EMBL" id="BAQB01000011">
    <property type="protein sequence ID" value="GBR46082.1"/>
    <property type="molecule type" value="Genomic_DNA"/>
</dbReference>
<reference evidence="1" key="1">
    <citation type="submission" date="2013-04" db="EMBL/GenBank/DDBJ databases">
        <title>The genome sequencing project of 58 acetic acid bacteria.</title>
        <authorList>
            <person name="Okamoto-Kainuma A."/>
            <person name="Ishikawa M."/>
            <person name="Umino S."/>
            <person name="Koizumi Y."/>
            <person name="Shiwa Y."/>
            <person name="Yoshikawa H."/>
            <person name="Matsutani M."/>
            <person name="Matsushita K."/>
        </authorList>
    </citation>
    <scope>NUCLEOTIDE SEQUENCE</scope>
    <source>
        <strain evidence="1">NBRC 106556</strain>
    </source>
</reference>
<evidence type="ECO:0000313" key="1">
    <source>
        <dbReference type="EMBL" id="GBR46082.1"/>
    </source>
</evidence>
<organism evidence="1 2">
    <name type="scientific">Neokomagataea tanensis NBRC 106556</name>
    <dbReference type="NCBI Taxonomy" id="1223519"/>
    <lineage>
        <taxon>Bacteria</taxon>
        <taxon>Pseudomonadati</taxon>
        <taxon>Pseudomonadota</taxon>
        <taxon>Alphaproteobacteria</taxon>
        <taxon>Acetobacterales</taxon>
        <taxon>Acetobacteraceae</taxon>
        <taxon>Neokomagataea</taxon>
    </lineage>
</organism>
<gene>
    <name evidence="1" type="ORF">AA106556_0989</name>
</gene>
<keyword evidence="2" id="KW-1185">Reference proteome</keyword>
<comment type="caution">
    <text evidence="1">The sequence shown here is derived from an EMBL/GenBank/DDBJ whole genome shotgun (WGS) entry which is preliminary data.</text>
</comment>
<accession>A0ABQ0QIJ5</accession>
<protein>
    <submittedName>
        <fullName evidence="1">Uncharacterized protein</fullName>
    </submittedName>
</protein>
<dbReference type="Proteomes" id="UP001062443">
    <property type="component" value="Unassembled WGS sequence"/>
</dbReference>